<feature type="transmembrane region" description="Helical" evidence="7">
    <location>
        <begin position="55"/>
        <end position="78"/>
    </location>
</feature>
<feature type="transmembrane region" description="Helical" evidence="7">
    <location>
        <begin position="422"/>
        <end position="445"/>
    </location>
</feature>
<dbReference type="GO" id="GO:0005886">
    <property type="term" value="C:plasma membrane"/>
    <property type="evidence" value="ECO:0007669"/>
    <property type="project" value="UniProtKB-SubCell"/>
</dbReference>
<keyword evidence="2" id="KW-1003">Cell membrane</keyword>
<evidence type="ECO:0000313" key="8">
    <source>
        <dbReference type="EMBL" id="MFC7096373.1"/>
    </source>
</evidence>
<accession>A0ABD5WWW2</accession>
<feature type="transmembrane region" description="Helical" evidence="7">
    <location>
        <begin position="112"/>
        <end position="135"/>
    </location>
</feature>
<evidence type="ECO:0000313" key="9">
    <source>
        <dbReference type="Proteomes" id="UP001596388"/>
    </source>
</evidence>
<keyword evidence="5 7" id="KW-0472">Membrane</keyword>
<feature type="region of interest" description="Disordered" evidence="6">
    <location>
        <begin position="1"/>
        <end position="24"/>
    </location>
</feature>
<keyword evidence="4 7" id="KW-1133">Transmembrane helix</keyword>
<feature type="transmembrane region" description="Helical" evidence="7">
    <location>
        <begin position="276"/>
        <end position="298"/>
    </location>
</feature>
<dbReference type="EMBL" id="JBHTAG010000002">
    <property type="protein sequence ID" value="MFC7096373.1"/>
    <property type="molecule type" value="Genomic_DNA"/>
</dbReference>
<dbReference type="AlphaFoldDB" id="A0ABD5WWW2"/>
<dbReference type="Proteomes" id="UP001596388">
    <property type="component" value="Unassembled WGS sequence"/>
</dbReference>
<gene>
    <name evidence="8" type="ORF">ACFQKD_03565</name>
</gene>
<feature type="compositionally biased region" description="Basic and acidic residues" evidence="6">
    <location>
        <begin position="15"/>
        <end position="24"/>
    </location>
</feature>
<protein>
    <submittedName>
        <fullName evidence="8">Lipopolysaccharide biosynthesis protein</fullName>
    </submittedName>
</protein>
<dbReference type="PANTHER" id="PTHR30250">
    <property type="entry name" value="PST FAMILY PREDICTED COLANIC ACID TRANSPORTER"/>
    <property type="match status" value="1"/>
</dbReference>
<evidence type="ECO:0000256" key="7">
    <source>
        <dbReference type="SAM" id="Phobius"/>
    </source>
</evidence>
<feature type="transmembrane region" description="Helical" evidence="7">
    <location>
        <begin position="331"/>
        <end position="350"/>
    </location>
</feature>
<dbReference type="GeneID" id="79269740"/>
<evidence type="ECO:0000256" key="1">
    <source>
        <dbReference type="ARBA" id="ARBA00004651"/>
    </source>
</evidence>
<feature type="transmembrane region" description="Helical" evidence="7">
    <location>
        <begin position="210"/>
        <end position="230"/>
    </location>
</feature>
<feature type="transmembrane region" description="Helical" evidence="7">
    <location>
        <begin position="362"/>
        <end position="389"/>
    </location>
</feature>
<evidence type="ECO:0000256" key="2">
    <source>
        <dbReference type="ARBA" id="ARBA00022475"/>
    </source>
</evidence>
<dbReference type="InterPro" id="IPR050833">
    <property type="entry name" value="Poly_Biosynth_Transport"/>
</dbReference>
<keyword evidence="3 7" id="KW-0812">Transmembrane</keyword>
<feature type="transmembrane region" description="Helical" evidence="7">
    <location>
        <begin position="150"/>
        <end position="171"/>
    </location>
</feature>
<evidence type="ECO:0000256" key="4">
    <source>
        <dbReference type="ARBA" id="ARBA00022989"/>
    </source>
</evidence>
<keyword evidence="9" id="KW-1185">Reference proteome</keyword>
<proteinExistence type="predicted"/>
<evidence type="ECO:0000256" key="5">
    <source>
        <dbReference type="ARBA" id="ARBA00023136"/>
    </source>
</evidence>
<reference evidence="8 9" key="1">
    <citation type="journal article" date="2019" name="Int. J. Syst. Evol. Microbiol.">
        <title>The Global Catalogue of Microorganisms (GCM) 10K type strain sequencing project: providing services to taxonomists for standard genome sequencing and annotation.</title>
        <authorList>
            <consortium name="The Broad Institute Genomics Platform"/>
            <consortium name="The Broad Institute Genome Sequencing Center for Infectious Disease"/>
            <person name="Wu L."/>
            <person name="Ma J."/>
        </authorList>
    </citation>
    <scope>NUCLEOTIDE SEQUENCE [LARGE SCALE GENOMIC DNA]</scope>
    <source>
        <strain evidence="8 9">DT55</strain>
    </source>
</reference>
<comment type="caution">
    <text evidence="8">The sequence shown here is derived from an EMBL/GenBank/DDBJ whole genome shotgun (WGS) entry which is preliminary data.</text>
</comment>
<feature type="compositionally biased region" description="Acidic residues" evidence="6">
    <location>
        <begin position="1"/>
        <end position="14"/>
    </location>
</feature>
<evidence type="ECO:0000256" key="3">
    <source>
        <dbReference type="ARBA" id="ARBA00022692"/>
    </source>
</evidence>
<feature type="transmembrane region" description="Helical" evidence="7">
    <location>
        <begin position="484"/>
        <end position="502"/>
    </location>
</feature>
<feature type="transmembrane region" description="Helical" evidence="7">
    <location>
        <begin position="396"/>
        <end position="416"/>
    </location>
</feature>
<sequence>MAPGEDTGDRDDDEAAPRGRFAEAASPDERLATALERVAHGAVVSTPSILAQRGLTLAFTALLTNTFAAGPYGLFALARRLQRFLRRLALGFGGGLSRFLPTTETDAERDAIATFAVALVVGVSVLFGALLYLAAPAVVTMTGEEPRFGLYLRVFALGLPPTVAMFAVARVLRATEEVTALNLLQRVAFPLAQVAVGVVGALVLGDLAGVAVGVPLAMGAVAVGGAAWLARSRGFRPRLRVPDGAAIRQRYVDYTFPLFLSGFATTTQRLGFYPLIAVFLSGTAGGVFAVGVLVGSLVRLPLMAINQFVPPVAAALNDEGHGEALARLYHVTSRIVLVGVLALSVPVVVYRESVMALFGPTFVAYAPLLPGFVFAQVLACAAGSVGILLRMTDHQRALLVVNTAITLFLAVTAIPLTVEFGLAGLVVAYLLMLGVNNGLEVAVLYRVEGLQPFTRAHLKPLGAALPFVAVALAARAALPGALGAVVGTLGGLAVYAGVLRVLGFSPAERRLLATLVERYAAAVTRLRRWVGEAV</sequence>
<name>A0ABD5WWW2_9EURY</name>
<evidence type="ECO:0000256" key="6">
    <source>
        <dbReference type="SAM" id="MobiDB-lite"/>
    </source>
</evidence>
<feature type="transmembrane region" description="Helical" evidence="7">
    <location>
        <begin position="251"/>
        <end position="270"/>
    </location>
</feature>
<feature type="transmembrane region" description="Helical" evidence="7">
    <location>
        <begin position="183"/>
        <end position="204"/>
    </location>
</feature>
<dbReference type="PANTHER" id="PTHR30250:SF27">
    <property type="entry name" value="POLYSACCHARIDE BIOSYNTHESIS PROTEIN"/>
    <property type="match status" value="1"/>
</dbReference>
<feature type="transmembrane region" description="Helical" evidence="7">
    <location>
        <begin position="457"/>
        <end position="478"/>
    </location>
</feature>
<comment type="subcellular location">
    <subcellularLocation>
        <location evidence="1">Cell membrane</location>
        <topology evidence="1">Multi-pass membrane protein</topology>
    </subcellularLocation>
</comment>
<organism evidence="8 9">
    <name type="scientific">Halobaculum marinum</name>
    <dbReference type="NCBI Taxonomy" id="3031996"/>
    <lineage>
        <taxon>Archaea</taxon>
        <taxon>Methanobacteriati</taxon>
        <taxon>Methanobacteriota</taxon>
        <taxon>Stenosarchaea group</taxon>
        <taxon>Halobacteria</taxon>
        <taxon>Halobacteriales</taxon>
        <taxon>Haloferacaceae</taxon>
        <taxon>Halobaculum</taxon>
    </lineage>
</organism>
<dbReference type="RefSeq" id="WP_276239155.1">
    <property type="nucleotide sequence ID" value="NZ_CP119989.1"/>
</dbReference>